<organism evidence="1 2">
    <name type="scientific">Necator americanus</name>
    <name type="common">Human hookworm</name>
    <dbReference type="NCBI Taxonomy" id="51031"/>
    <lineage>
        <taxon>Eukaryota</taxon>
        <taxon>Metazoa</taxon>
        <taxon>Ecdysozoa</taxon>
        <taxon>Nematoda</taxon>
        <taxon>Chromadorea</taxon>
        <taxon>Rhabditida</taxon>
        <taxon>Rhabditina</taxon>
        <taxon>Rhabditomorpha</taxon>
        <taxon>Strongyloidea</taxon>
        <taxon>Ancylostomatidae</taxon>
        <taxon>Bunostominae</taxon>
        <taxon>Necator</taxon>
    </lineage>
</organism>
<reference evidence="1 2" key="1">
    <citation type="submission" date="2023-08" db="EMBL/GenBank/DDBJ databases">
        <title>A Necator americanus chromosomal reference genome.</title>
        <authorList>
            <person name="Ilik V."/>
            <person name="Petrzelkova K.J."/>
            <person name="Pardy F."/>
            <person name="Fuh T."/>
            <person name="Niatou-Singa F.S."/>
            <person name="Gouil Q."/>
            <person name="Baker L."/>
            <person name="Ritchie M.E."/>
            <person name="Jex A.R."/>
            <person name="Gazzola D."/>
            <person name="Li H."/>
            <person name="Toshio Fujiwara R."/>
            <person name="Zhan B."/>
            <person name="Aroian R.V."/>
            <person name="Pafco B."/>
            <person name="Schwarz E.M."/>
        </authorList>
    </citation>
    <scope>NUCLEOTIDE SEQUENCE [LARGE SCALE GENOMIC DNA]</scope>
    <source>
        <strain evidence="1 2">Aroian</strain>
        <tissue evidence="1">Whole animal</tissue>
    </source>
</reference>
<protein>
    <submittedName>
        <fullName evidence="1">Uncharacterized protein</fullName>
    </submittedName>
</protein>
<proteinExistence type="predicted"/>
<evidence type="ECO:0000313" key="2">
    <source>
        <dbReference type="Proteomes" id="UP001303046"/>
    </source>
</evidence>
<evidence type="ECO:0000313" key="1">
    <source>
        <dbReference type="EMBL" id="KAK6763843.1"/>
    </source>
</evidence>
<comment type="caution">
    <text evidence="1">The sequence shown here is derived from an EMBL/GenBank/DDBJ whole genome shotgun (WGS) entry which is preliminary data.</text>
</comment>
<keyword evidence="2" id="KW-1185">Reference proteome</keyword>
<dbReference type="Proteomes" id="UP001303046">
    <property type="component" value="Unassembled WGS sequence"/>
</dbReference>
<name>A0ABR1EML5_NECAM</name>
<dbReference type="EMBL" id="JAVFWL010000006">
    <property type="protein sequence ID" value="KAK6763843.1"/>
    <property type="molecule type" value="Genomic_DNA"/>
</dbReference>
<sequence>MYISNQSGMVYNEYEIPQTESTYKCYLNPLFSHEDLTDHFVASLAVISEQQGIRKASSAQNAVTNASLLITVQE</sequence>
<gene>
    <name evidence="1" type="primary">Necator_chrX.g24408</name>
    <name evidence="1" type="ORF">RB195_024243</name>
</gene>
<accession>A0ABR1EML5</accession>